<feature type="compositionally biased region" description="Basic residues" evidence="1">
    <location>
        <begin position="405"/>
        <end position="414"/>
    </location>
</feature>
<organism>
    <name type="scientific">Pediculus humanus subsp. corporis</name>
    <name type="common">Body louse</name>
    <dbReference type="NCBI Taxonomy" id="121224"/>
    <lineage>
        <taxon>Eukaryota</taxon>
        <taxon>Metazoa</taxon>
        <taxon>Ecdysozoa</taxon>
        <taxon>Arthropoda</taxon>
        <taxon>Hexapoda</taxon>
        <taxon>Insecta</taxon>
        <taxon>Pterygota</taxon>
        <taxon>Neoptera</taxon>
        <taxon>Paraneoptera</taxon>
        <taxon>Psocodea</taxon>
        <taxon>Troctomorpha</taxon>
        <taxon>Phthiraptera</taxon>
        <taxon>Anoplura</taxon>
        <taxon>Pediculidae</taxon>
        <taxon>Pediculus</taxon>
    </lineage>
</organism>
<reference evidence="3" key="3">
    <citation type="submission" date="2020-05" db="UniProtKB">
        <authorList>
            <consortium name="EnsemblMetazoa"/>
        </authorList>
    </citation>
    <scope>IDENTIFICATION</scope>
    <source>
        <strain evidence="3">USDA</strain>
    </source>
</reference>
<feature type="compositionally biased region" description="Polar residues" evidence="1">
    <location>
        <begin position="655"/>
        <end position="666"/>
    </location>
</feature>
<dbReference type="AlphaFoldDB" id="E0W165"/>
<dbReference type="STRING" id="121224.E0W165"/>
<dbReference type="EMBL" id="AAZO01006919">
    <property type="status" value="NOT_ANNOTATED_CDS"/>
    <property type="molecule type" value="Genomic_DNA"/>
</dbReference>
<feature type="compositionally biased region" description="Basic and acidic residues" evidence="1">
    <location>
        <begin position="479"/>
        <end position="518"/>
    </location>
</feature>
<accession>E0W165</accession>
<reference evidence="2" key="1">
    <citation type="submission" date="2007-04" db="EMBL/GenBank/DDBJ databases">
        <title>Annotation of Pediculus humanus corporis strain USDA.</title>
        <authorList>
            <person name="Kirkness E."/>
            <person name="Hannick L."/>
            <person name="Hass B."/>
            <person name="Bruggner R."/>
            <person name="Lawson D."/>
            <person name="Bidwell S."/>
            <person name="Joardar V."/>
            <person name="Caler E."/>
            <person name="Walenz B."/>
            <person name="Inman J."/>
            <person name="Schobel S."/>
            <person name="Galinsky K."/>
            <person name="Amedeo P."/>
            <person name="Strausberg R."/>
        </authorList>
    </citation>
    <scope>NUCLEOTIDE SEQUENCE</scope>
    <source>
        <strain evidence="2">USDA</strain>
    </source>
</reference>
<feature type="region of interest" description="Disordered" evidence="1">
    <location>
        <begin position="60"/>
        <end position="84"/>
    </location>
</feature>
<protein>
    <submittedName>
        <fullName evidence="2 3">Cylicin-1, putative</fullName>
    </submittedName>
</protein>
<feature type="compositionally biased region" description="Polar residues" evidence="1">
    <location>
        <begin position="530"/>
        <end position="539"/>
    </location>
</feature>
<feature type="compositionally biased region" description="Basic and acidic residues" evidence="1">
    <location>
        <begin position="691"/>
        <end position="702"/>
    </location>
</feature>
<feature type="compositionally biased region" description="Low complexity" evidence="1">
    <location>
        <begin position="734"/>
        <end position="748"/>
    </location>
</feature>
<feature type="compositionally biased region" description="Basic and acidic residues" evidence="1">
    <location>
        <begin position="599"/>
        <end position="613"/>
    </location>
</feature>
<gene>
    <name evidence="3" type="primary">8234890</name>
    <name evidence="2" type="ORF">Phum_PHUM569830</name>
</gene>
<feature type="region of interest" description="Disordered" evidence="1">
    <location>
        <begin position="122"/>
        <end position="812"/>
    </location>
</feature>
<evidence type="ECO:0000313" key="3">
    <source>
        <dbReference type="EnsemblMetazoa" id="PHUM569830-PA"/>
    </source>
</evidence>
<feature type="compositionally biased region" description="Basic and acidic residues" evidence="1">
    <location>
        <begin position="145"/>
        <end position="158"/>
    </location>
</feature>
<feature type="compositionally biased region" description="Polar residues" evidence="1">
    <location>
        <begin position="559"/>
        <end position="578"/>
    </location>
</feature>
<evidence type="ECO:0000313" key="4">
    <source>
        <dbReference type="Proteomes" id="UP000009046"/>
    </source>
</evidence>
<dbReference type="CTD" id="8234890"/>
<feature type="region of interest" description="Disordered" evidence="1">
    <location>
        <begin position="900"/>
        <end position="960"/>
    </location>
</feature>
<feature type="region of interest" description="Disordered" evidence="1">
    <location>
        <begin position="972"/>
        <end position="993"/>
    </location>
</feature>
<feature type="compositionally biased region" description="Acidic residues" evidence="1">
    <location>
        <begin position="910"/>
        <end position="921"/>
    </location>
</feature>
<dbReference type="eggNOG" id="ENOG502SFC2">
    <property type="taxonomic scope" value="Eukaryota"/>
</dbReference>
<dbReference type="KEGG" id="phu:Phum_PHUM569830"/>
<dbReference type="GeneID" id="8234890"/>
<sequence length="1100" mass="126904">MSSYIMNNQESDEEVDLEALRLAALKSRKGKYAHRVNHNNLIPIVPVPIENTEVIEKKIKKEKLTPPPENKPLAQNTKINKENEEDKLSCFSGITFENDGDILSVDDKEEEDSLERLMDQLEAEISGKAPLPSTKTVLSKSSNNSKKESKNRTDKVIADGDDEIELVQVKTGKEPGAIIEIRESISPDNFSKNSNATKPPSSPYEKNSVRRSRSPFRSRSRSPFSLSRNHRRSRSPYWSKSPLRSRSPFRRSRSPFWSSRRSRSSSRKSRSPYRRYRSPNRKRSPYTRFSRSRSKSYERRRSPWSFSPRRRSKSPLFREGSPFARRRNFNSPNGRIRRSFSPREGSRSPRRRSRSPRRFIRNSPFHRSKSPFRRSKSPLRRSSSPYLHRSKSPINNKTSPPYKRIGNRRSKTPIRRGISPGRRPKSSDRSSPKRKSKSPIKKGVITTRKSPKRKDGTDGRNFSFSTSPTPRKNRSPLRVVEKNKLESTERNEKSNERGKNEKRPRSLSRENRKYDRRSNMRSKNFRRISPNKNVKSSDVSGKRSKSPKQKSGSDENGKDAQNQGAKETDSNVVTSAPPSDSVLEARKKKFESLNEVDPTVDKKISLKSIKESNENNDEDEEDALTINLESNLWDDSEESGDEFESRFKSSDPRKNNSSSVNRTVLSFRNLREGDNASRKIFLNKPLTQENTNEKSNRDDRRDRWRRNNKNDSRKSTNMDGKKSRNDNLDKSRGKNNSGGFSSSSLNSGVRGERRTDRKPIFWSKKDEFKSEKNLKDNEVSTTQSDLKSNKLKKNSESKIVAEQNDGGLTQETDDFDKLISDFEKELENDICLTPKIAIEQTEPRKSKVSVKRGNFIESKSTTVDTIPKKTMPARTVKINEAISKKTENILEEPPLVSFIDGNNDKTLLDGPEDYNEDDDFVLEVSSKQKPKNKGEDEDNKSDLRTVLSRRRNEKLKKVTTVQDNSRLVQSAFQGLGNKKLKRPDRESHDTNEMLFDEKGTVVEKRRVLLLHRDKNLVPEVKPDTTIYQRFARPPNAQIKKRKLLRQQDPMDVIGDQEEEEEEEEDGGIIIGGRFEEVEEEKQSRRFRLKRNVTLSSQEED</sequence>
<evidence type="ECO:0000313" key="2">
    <source>
        <dbReference type="EMBL" id="EEB19371.1"/>
    </source>
</evidence>
<dbReference type="HOGENOM" id="CLU_283341_0_0_1"/>
<dbReference type="RefSeq" id="XP_002432109.1">
    <property type="nucleotide sequence ID" value="XM_002432064.1"/>
</dbReference>
<proteinExistence type="predicted"/>
<feature type="compositionally biased region" description="Basic and acidic residues" evidence="1">
    <location>
        <begin position="643"/>
        <end position="654"/>
    </location>
</feature>
<dbReference type="Proteomes" id="UP000009046">
    <property type="component" value="Unassembled WGS sequence"/>
</dbReference>
<feature type="compositionally biased region" description="Basic residues" evidence="1">
    <location>
        <begin position="209"/>
        <end position="220"/>
    </location>
</feature>
<name>E0W165_PEDHC</name>
<feature type="compositionally biased region" description="Basic and acidic residues" evidence="1">
    <location>
        <begin position="983"/>
        <end position="993"/>
    </location>
</feature>
<feature type="compositionally biased region" description="Acidic residues" evidence="1">
    <location>
        <begin position="1054"/>
        <end position="1066"/>
    </location>
</feature>
<feature type="compositionally biased region" description="Basic and acidic residues" evidence="1">
    <location>
        <begin position="750"/>
        <end position="778"/>
    </location>
</feature>
<feature type="compositionally biased region" description="Polar residues" evidence="1">
    <location>
        <begin position="460"/>
        <end position="470"/>
    </location>
</feature>
<dbReference type="EnsemblMetazoa" id="PHUM569830-RA">
    <property type="protein sequence ID" value="PHUM569830-PA"/>
    <property type="gene ID" value="PHUM569830"/>
</dbReference>
<feature type="compositionally biased region" description="Polar residues" evidence="1">
    <location>
        <begin position="186"/>
        <end position="199"/>
    </location>
</feature>
<keyword evidence="4" id="KW-1185">Reference proteome</keyword>
<feature type="compositionally biased region" description="Basic and acidic residues" evidence="1">
    <location>
        <begin position="708"/>
        <end position="732"/>
    </location>
</feature>
<feature type="compositionally biased region" description="Acidic residues" evidence="1">
    <location>
        <begin position="614"/>
        <end position="623"/>
    </location>
</feature>
<feature type="region of interest" description="Disordered" evidence="1">
    <location>
        <begin position="1042"/>
        <end position="1074"/>
    </location>
</feature>
<dbReference type="OMA" id="YEDSNSH"/>
<feature type="compositionally biased region" description="Basic residues" evidence="1">
    <location>
        <begin position="260"/>
        <end position="294"/>
    </location>
</feature>
<evidence type="ECO:0000256" key="1">
    <source>
        <dbReference type="SAM" id="MobiDB-lite"/>
    </source>
</evidence>
<feature type="compositionally biased region" description="Acidic residues" evidence="1">
    <location>
        <begin position="632"/>
        <end position="642"/>
    </location>
</feature>
<dbReference type="VEuPathDB" id="VectorBase:PHUM569830"/>
<dbReference type="InParanoid" id="E0W165"/>
<feature type="compositionally biased region" description="Basic residues" evidence="1">
    <location>
        <begin position="348"/>
        <end position="379"/>
    </location>
</feature>
<reference evidence="2" key="2">
    <citation type="submission" date="2007-04" db="EMBL/GenBank/DDBJ databases">
        <title>The genome of the human body louse.</title>
        <authorList>
            <consortium name="The Human Body Louse Genome Consortium"/>
            <person name="Kirkness E."/>
            <person name="Walenz B."/>
            <person name="Hass B."/>
            <person name="Bruggner R."/>
            <person name="Strausberg R."/>
        </authorList>
    </citation>
    <scope>NUCLEOTIDE SEQUENCE</scope>
    <source>
        <strain evidence="2">USDA</strain>
    </source>
</reference>
<dbReference type="EMBL" id="DS235866">
    <property type="protein sequence ID" value="EEB19371.1"/>
    <property type="molecule type" value="Genomic_DNA"/>
</dbReference>